<dbReference type="InterPro" id="IPR017937">
    <property type="entry name" value="Thioredoxin_CS"/>
</dbReference>
<protein>
    <submittedName>
        <fullName evidence="12">Thiol:disulfide interchange protein DsbD</fullName>
        <ecNumber evidence="12">1.8.1.8</ecNumber>
    </submittedName>
</protein>
<reference evidence="12 13" key="1">
    <citation type="submission" date="2015-09" db="EMBL/GenBank/DDBJ databases">
        <title>Genome of Desulfovibrio dechloracetivorans BerOc1, a mercury methylating strain isolated from highly hydrocarbons and metals contaminated coastal sediments.</title>
        <authorList>
            <person name="Goni Urriza M."/>
            <person name="Gassie C."/>
            <person name="Bouchez O."/>
            <person name="Klopp C."/>
            <person name="Ranchou-Peyruse A."/>
            <person name="Remy G."/>
        </authorList>
    </citation>
    <scope>NUCLEOTIDE SEQUENCE [LARGE SCALE GENOMIC DNA]</scope>
    <source>
        <strain evidence="12 13">BerOc1</strain>
    </source>
</reference>
<comment type="subcellular location">
    <subcellularLocation>
        <location evidence="1">Cell membrane</location>
        <topology evidence="1">Multi-pass membrane protein</topology>
    </subcellularLocation>
</comment>
<dbReference type="InterPro" id="IPR003834">
    <property type="entry name" value="Cyt_c_assmbl_TM_dom"/>
</dbReference>
<evidence type="ECO:0000256" key="6">
    <source>
        <dbReference type="ARBA" id="ARBA00023136"/>
    </source>
</evidence>
<evidence type="ECO:0000256" key="7">
    <source>
        <dbReference type="ARBA" id="ARBA00023284"/>
    </source>
</evidence>
<dbReference type="PROSITE" id="PS50887">
    <property type="entry name" value="GGDEF"/>
    <property type="match status" value="1"/>
</dbReference>
<dbReference type="PANTHER" id="PTHR32234:SF0">
    <property type="entry name" value="THIOL:DISULFIDE INTERCHANGE PROTEIN DSBD"/>
    <property type="match status" value="1"/>
</dbReference>
<organism evidence="12 13">
    <name type="scientific">Pseudodesulfovibrio hydrargyri</name>
    <dbReference type="NCBI Taxonomy" id="2125990"/>
    <lineage>
        <taxon>Bacteria</taxon>
        <taxon>Pseudomonadati</taxon>
        <taxon>Thermodesulfobacteriota</taxon>
        <taxon>Desulfovibrionia</taxon>
        <taxon>Desulfovibrionales</taxon>
        <taxon>Desulfovibrionaceae</taxon>
    </lineage>
</organism>
<dbReference type="AlphaFoldDB" id="A0A1J5N0S1"/>
<dbReference type="InterPro" id="IPR000160">
    <property type="entry name" value="GGDEF_dom"/>
</dbReference>
<evidence type="ECO:0000256" key="8">
    <source>
        <dbReference type="SAM" id="Phobius"/>
    </source>
</evidence>
<dbReference type="EMBL" id="LKAQ01000001">
    <property type="protein sequence ID" value="OIQ51716.1"/>
    <property type="molecule type" value="Genomic_DNA"/>
</dbReference>
<dbReference type="GO" id="GO:0047134">
    <property type="term" value="F:protein-disulfide reductase [NAD(P)H] activity"/>
    <property type="evidence" value="ECO:0007669"/>
    <property type="project" value="UniProtKB-EC"/>
</dbReference>
<evidence type="ECO:0000313" key="12">
    <source>
        <dbReference type="EMBL" id="OIQ51716.1"/>
    </source>
</evidence>
<feature type="domain" description="GGDEF" evidence="10">
    <location>
        <begin position="547"/>
        <end position="610"/>
    </location>
</feature>
<accession>A0A1J5N0S1</accession>
<feature type="chain" id="PRO_5009635473" evidence="9">
    <location>
        <begin position="26"/>
        <end position="610"/>
    </location>
</feature>
<feature type="signal peptide" evidence="9">
    <location>
        <begin position="1"/>
        <end position="25"/>
    </location>
</feature>
<keyword evidence="9" id="KW-0732">Signal</keyword>
<sequence>MPINKLFSALLLSALLLLPARPANALMQPSSLAMKTSVAPFAVAPDAMGPGSSGGTLLALTMHIDKDWYAYSNIPGETGKPTRLTATAADGTALTVFYPRGKKKPDSYDPTVTVFAYLDGTTLFVLVPDGLDAPFPVSLSLDLLLCHPTRCVPARVEQSFGQAGLDTAGLPPADAQPWWDDFLRMAHGKAQAQATPDESEAGEAIVNWQFTPTYFQPGLEVGGLLSAILMGLLAGLILNVMPCVLPVVSLKLSSLLGAGAEGDPQARIRVFRQHNVFFVLGVLTFFLFLAAILGATGSAWGALFQNRWLVVAMAAIMGALALSLFGLFHLPVIDLKFGAGHKDPRQQAFFTGMLTTLLATPCSGPFLGGVLGWALIQGPLVIATVFFSIGLGMASPYILLIISPGLSRFLPRSGPWIEYVEKAIAFFLLGTAFYLAGIALGGASLRILAPLWVILFGGWLWGRSRTAGQGVQLLLRVGVLVLLAATVYWTTPKRAEADPWEPFDPAALNRDLGGGNILLDFTADWCPTCKVLEATVLTRANVTAWKERYNVRFIKVDMTERDPETEALLAALGSRSLPTAAVFRVNGRETPVVIRDLYTADQLEKLLKSL</sequence>
<keyword evidence="4" id="KW-0201">Cytochrome c-type biogenesis</keyword>
<dbReference type="InterPro" id="IPR036249">
    <property type="entry name" value="Thioredoxin-like_sf"/>
</dbReference>
<comment type="caution">
    <text evidence="12">The sequence shown here is derived from an EMBL/GenBank/DDBJ whole genome shotgun (WGS) entry which is preliminary data.</text>
</comment>
<feature type="transmembrane region" description="Helical" evidence="8">
    <location>
        <begin position="276"/>
        <end position="302"/>
    </location>
</feature>
<keyword evidence="3 8" id="KW-0812">Transmembrane</keyword>
<proteinExistence type="predicted"/>
<feature type="transmembrane region" description="Helical" evidence="8">
    <location>
        <begin position="473"/>
        <end position="491"/>
    </location>
</feature>
<dbReference type="PROSITE" id="PS00194">
    <property type="entry name" value="THIOREDOXIN_1"/>
    <property type="match status" value="1"/>
</dbReference>
<keyword evidence="6 8" id="KW-0472">Membrane</keyword>
<dbReference type="Pfam" id="PF02683">
    <property type="entry name" value="DsbD_TM"/>
    <property type="match status" value="1"/>
</dbReference>
<feature type="domain" description="Thioredoxin" evidence="11">
    <location>
        <begin position="479"/>
        <end position="610"/>
    </location>
</feature>
<feature type="transmembrane region" description="Helical" evidence="8">
    <location>
        <begin position="224"/>
        <end position="248"/>
    </location>
</feature>
<dbReference type="Proteomes" id="UP000181901">
    <property type="component" value="Unassembled WGS sequence"/>
</dbReference>
<dbReference type="Gene3D" id="3.40.30.10">
    <property type="entry name" value="Glutaredoxin"/>
    <property type="match status" value="1"/>
</dbReference>
<keyword evidence="5 8" id="KW-1133">Transmembrane helix</keyword>
<dbReference type="InterPro" id="IPR028250">
    <property type="entry name" value="DsbDN"/>
</dbReference>
<dbReference type="EC" id="1.8.1.8" evidence="12"/>
<gene>
    <name evidence="12" type="primary">dsbD_1</name>
    <name evidence="12" type="ORF">BerOc1_00173</name>
</gene>
<name>A0A1J5N0S1_9BACT</name>
<dbReference type="PANTHER" id="PTHR32234">
    <property type="entry name" value="THIOL:DISULFIDE INTERCHANGE PROTEIN DSBD"/>
    <property type="match status" value="1"/>
</dbReference>
<dbReference type="GO" id="GO:0017004">
    <property type="term" value="P:cytochrome complex assembly"/>
    <property type="evidence" value="ECO:0007669"/>
    <property type="project" value="UniProtKB-KW"/>
</dbReference>
<dbReference type="InterPro" id="IPR013766">
    <property type="entry name" value="Thioredoxin_domain"/>
</dbReference>
<evidence type="ECO:0000256" key="4">
    <source>
        <dbReference type="ARBA" id="ARBA00022748"/>
    </source>
</evidence>
<evidence type="ECO:0000256" key="9">
    <source>
        <dbReference type="SAM" id="SignalP"/>
    </source>
</evidence>
<evidence type="ECO:0000256" key="1">
    <source>
        <dbReference type="ARBA" id="ARBA00004651"/>
    </source>
</evidence>
<keyword evidence="13" id="KW-1185">Reference proteome</keyword>
<evidence type="ECO:0000256" key="2">
    <source>
        <dbReference type="ARBA" id="ARBA00022475"/>
    </source>
</evidence>
<feature type="transmembrane region" description="Helical" evidence="8">
    <location>
        <begin position="308"/>
        <end position="328"/>
    </location>
</feature>
<dbReference type="PROSITE" id="PS51352">
    <property type="entry name" value="THIOREDOXIN_2"/>
    <property type="match status" value="1"/>
</dbReference>
<evidence type="ECO:0000259" key="11">
    <source>
        <dbReference type="PROSITE" id="PS51352"/>
    </source>
</evidence>
<keyword evidence="2" id="KW-1003">Cell membrane</keyword>
<evidence type="ECO:0000313" key="13">
    <source>
        <dbReference type="Proteomes" id="UP000181901"/>
    </source>
</evidence>
<feature type="transmembrane region" description="Helical" evidence="8">
    <location>
        <begin position="445"/>
        <end position="461"/>
    </location>
</feature>
<dbReference type="OrthoDB" id="9811036at2"/>
<dbReference type="RefSeq" id="WP_071543836.1">
    <property type="nucleotide sequence ID" value="NZ_LKAQ01000001.1"/>
</dbReference>
<dbReference type="SUPFAM" id="SSF52833">
    <property type="entry name" value="Thioredoxin-like"/>
    <property type="match status" value="1"/>
</dbReference>
<feature type="transmembrane region" description="Helical" evidence="8">
    <location>
        <begin position="380"/>
        <end position="402"/>
    </location>
</feature>
<dbReference type="GO" id="GO:0045454">
    <property type="term" value="P:cell redox homeostasis"/>
    <property type="evidence" value="ECO:0007669"/>
    <property type="project" value="TreeGrafter"/>
</dbReference>
<keyword evidence="7" id="KW-0676">Redox-active center</keyword>
<evidence type="ECO:0000256" key="3">
    <source>
        <dbReference type="ARBA" id="ARBA00022692"/>
    </source>
</evidence>
<evidence type="ECO:0000256" key="5">
    <source>
        <dbReference type="ARBA" id="ARBA00022989"/>
    </source>
</evidence>
<feature type="transmembrane region" description="Helical" evidence="8">
    <location>
        <begin position="349"/>
        <end position="374"/>
    </location>
</feature>
<feature type="transmembrane region" description="Helical" evidence="8">
    <location>
        <begin position="423"/>
        <end position="439"/>
    </location>
</feature>
<keyword evidence="12" id="KW-0560">Oxidoreductase</keyword>
<dbReference type="Pfam" id="PF11412">
    <property type="entry name" value="DsbD_N"/>
    <property type="match status" value="1"/>
</dbReference>
<dbReference type="Pfam" id="PF13899">
    <property type="entry name" value="Thioredoxin_7"/>
    <property type="match status" value="1"/>
</dbReference>
<evidence type="ECO:0000259" key="10">
    <source>
        <dbReference type="PROSITE" id="PS50887"/>
    </source>
</evidence>
<dbReference type="GO" id="GO:0005886">
    <property type="term" value="C:plasma membrane"/>
    <property type="evidence" value="ECO:0007669"/>
    <property type="project" value="UniProtKB-SubCell"/>
</dbReference>